<dbReference type="EMBL" id="AP025314">
    <property type="protein sequence ID" value="BDD10835.1"/>
    <property type="molecule type" value="Genomic_DNA"/>
</dbReference>
<evidence type="ECO:0000313" key="1">
    <source>
        <dbReference type="EMBL" id="BDD10835.1"/>
    </source>
</evidence>
<dbReference type="AlphaFoldDB" id="A0AAU9CN64"/>
<dbReference type="KEGG" id="fax:FUAX_32670"/>
<evidence type="ECO:0000313" key="2">
    <source>
        <dbReference type="Proteomes" id="UP001348817"/>
    </source>
</evidence>
<dbReference type="Proteomes" id="UP001348817">
    <property type="component" value="Chromosome"/>
</dbReference>
<organism evidence="1 2">
    <name type="scientific">Fulvitalea axinellae</name>
    <dbReference type="NCBI Taxonomy" id="1182444"/>
    <lineage>
        <taxon>Bacteria</taxon>
        <taxon>Pseudomonadati</taxon>
        <taxon>Bacteroidota</taxon>
        <taxon>Cytophagia</taxon>
        <taxon>Cytophagales</taxon>
        <taxon>Persicobacteraceae</taxon>
        <taxon>Fulvitalea</taxon>
    </lineage>
</organism>
<dbReference type="RefSeq" id="WP_338392365.1">
    <property type="nucleotide sequence ID" value="NZ_AP025314.1"/>
</dbReference>
<name>A0AAU9CN64_9BACT</name>
<gene>
    <name evidence="1" type="ORF">FUAX_32670</name>
</gene>
<protein>
    <submittedName>
        <fullName evidence="1">Uncharacterized protein</fullName>
    </submittedName>
</protein>
<keyword evidence="2" id="KW-1185">Reference proteome</keyword>
<reference evidence="1 2" key="1">
    <citation type="submission" date="2021-12" db="EMBL/GenBank/DDBJ databases">
        <title>Genome sequencing of bacteria with rrn-lacking chromosome and rrn-plasmid.</title>
        <authorList>
            <person name="Anda M."/>
            <person name="Iwasaki W."/>
        </authorList>
    </citation>
    <scope>NUCLEOTIDE SEQUENCE [LARGE SCALE GENOMIC DNA]</scope>
    <source>
        <strain evidence="1 2">DSM 100852</strain>
    </source>
</reference>
<sequence length="110" mass="12780">MSRAIKRKIIVNQEVYFWVLDGNTIDGLNENRIKVHSNKLTKSILYIDPYKWHFEIRPKTIEQAILFAIKNGWNPEGKGKTTYLSMTDEGDFFVVPEGVKFGFLNKENNA</sequence>
<proteinExistence type="predicted"/>
<accession>A0AAU9CN64</accession>